<reference evidence="2 3" key="1">
    <citation type="submission" date="2014-04" db="EMBL/GenBank/DDBJ databases">
        <title>Whole genome shotgun sequence of Geobacillus caldoxylosilyticus NBRC 107762.</title>
        <authorList>
            <person name="Hosoyama A."/>
            <person name="Hosoyama Y."/>
            <person name="Katano-Makiyama Y."/>
            <person name="Tsuchikane K."/>
            <person name="Ohji S."/>
            <person name="Ichikawa N."/>
            <person name="Yamazoe A."/>
            <person name="Fujita N."/>
        </authorList>
    </citation>
    <scope>NUCLEOTIDE SEQUENCE [LARGE SCALE GENOMIC DNA]</scope>
    <source>
        <strain evidence="2 3">NBRC 107762</strain>
    </source>
</reference>
<evidence type="ECO:0008006" key="4">
    <source>
        <dbReference type="Google" id="ProtNLM"/>
    </source>
</evidence>
<evidence type="ECO:0000256" key="1">
    <source>
        <dbReference type="SAM" id="Phobius"/>
    </source>
</evidence>
<evidence type="ECO:0000313" key="2">
    <source>
        <dbReference type="EMBL" id="GAJ39866.1"/>
    </source>
</evidence>
<accession>A0A023DFS7</accession>
<evidence type="ECO:0000313" key="3">
    <source>
        <dbReference type="Proteomes" id="UP000023561"/>
    </source>
</evidence>
<gene>
    <name evidence="2" type="ORF">GCA01S_029_00450</name>
</gene>
<keyword evidence="1" id="KW-0812">Transmembrane</keyword>
<organism evidence="2 3">
    <name type="scientific">Parageobacillus caldoxylosilyticus NBRC 107762</name>
    <dbReference type="NCBI Taxonomy" id="1220594"/>
    <lineage>
        <taxon>Bacteria</taxon>
        <taxon>Bacillati</taxon>
        <taxon>Bacillota</taxon>
        <taxon>Bacilli</taxon>
        <taxon>Bacillales</taxon>
        <taxon>Anoxybacillaceae</taxon>
        <taxon>Saccharococcus</taxon>
    </lineage>
</organism>
<dbReference type="InterPro" id="IPR025032">
    <property type="entry name" value="DUF3949"/>
</dbReference>
<keyword evidence="1" id="KW-1133">Transmembrane helix</keyword>
<feature type="transmembrane region" description="Helical" evidence="1">
    <location>
        <begin position="6"/>
        <end position="27"/>
    </location>
</feature>
<dbReference type="RefSeq" id="WP_042409189.1">
    <property type="nucleotide sequence ID" value="NZ_BAWO01000029.1"/>
</dbReference>
<protein>
    <recommendedName>
        <fullName evidence="4">DUF3949 domain-containing protein</fullName>
    </recommendedName>
</protein>
<dbReference type="Pfam" id="PF13133">
    <property type="entry name" value="DUF3949"/>
    <property type="match status" value="1"/>
</dbReference>
<dbReference type="Proteomes" id="UP000023561">
    <property type="component" value="Unassembled WGS sequence"/>
</dbReference>
<dbReference type="OrthoDB" id="2640510at2"/>
<comment type="caution">
    <text evidence="2">The sequence shown here is derived from an EMBL/GenBank/DDBJ whole genome shotgun (WGS) entry which is preliminary data.</text>
</comment>
<name>A0A023DFS7_9BACL</name>
<sequence length="86" mass="10079">MSSAWLFFGGIALLYFLVTIPIQYLYISGIKERARKSKLSQEQMYQNMSFEEEQLHFHIQGNIANLPSTVVAHFLYQLRHRKKSKG</sequence>
<dbReference type="EMBL" id="BAWO01000029">
    <property type="protein sequence ID" value="GAJ39866.1"/>
    <property type="molecule type" value="Genomic_DNA"/>
</dbReference>
<proteinExistence type="predicted"/>
<keyword evidence="3" id="KW-1185">Reference proteome</keyword>
<dbReference type="AlphaFoldDB" id="A0A023DFS7"/>
<keyword evidence="1" id="KW-0472">Membrane</keyword>